<proteinExistence type="predicted"/>
<dbReference type="PaxDb" id="3880-AET03657"/>
<gene>
    <name evidence="2" type="ordered locus">MTR_8g074190</name>
</gene>
<reference evidence="3" key="3">
    <citation type="submission" date="2015-04" db="UniProtKB">
        <authorList>
            <consortium name="EnsemblPlants"/>
        </authorList>
    </citation>
    <scope>IDENTIFICATION</scope>
    <source>
        <strain evidence="3">cv. Jemalong A17</strain>
    </source>
</reference>
<feature type="transmembrane region" description="Helical" evidence="1">
    <location>
        <begin position="51"/>
        <end position="67"/>
    </location>
</feature>
<reference evidence="2 4" key="1">
    <citation type="journal article" date="2011" name="Nature">
        <title>The Medicago genome provides insight into the evolution of rhizobial symbioses.</title>
        <authorList>
            <person name="Young N.D."/>
            <person name="Debelle F."/>
            <person name="Oldroyd G.E."/>
            <person name="Geurts R."/>
            <person name="Cannon S.B."/>
            <person name="Udvardi M.K."/>
            <person name="Benedito V.A."/>
            <person name="Mayer K.F."/>
            <person name="Gouzy J."/>
            <person name="Schoof H."/>
            <person name="Van de Peer Y."/>
            <person name="Proost S."/>
            <person name="Cook D.R."/>
            <person name="Meyers B.C."/>
            <person name="Spannagl M."/>
            <person name="Cheung F."/>
            <person name="De Mita S."/>
            <person name="Krishnakumar V."/>
            <person name="Gundlach H."/>
            <person name="Zhou S."/>
            <person name="Mudge J."/>
            <person name="Bharti A.K."/>
            <person name="Murray J.D."/>
            <person name="Naoumkina M.A."/>
            <person name="Rosen B."/>
            <person name="Silverstein K.A."/>
            <person name="Tang H."/>
            <person name="Rombauts S."/>
            <person name="Zhao P.X."/>
            <person name="Zhou P."/>
            <person name="Barbe V."/>
            <person name="Bardou P."/>
            <person name="Bechner M."/>
            <person name="Bellec A."/>
            <person name="Berger A."/>
            <person name="Berges H."/>
            <person name="Bidwell S."/>
            <person name="Bisseling T."/>
            <person name="Choisne N."/>
            <person name="Couloux A."/>
            <person name="Denny R."/>
            <person name="Deshpande S."/>
            <person name="Dai X."/>
            <person name="Doyle J.J."/>
            <person name="Dudez A.M."/>
            <person name="Farmer A.D."/>
            <person name="Fouteau S."/>
            <person name="Franken C."/>
            <person name="Gibelin C."/>
            <person name="Gish J."/>
            <person name="Goldstein S."/>
            <person name="Gonzalez A.J."/>
            <person name="Green P.J."/>
            <person name="Hallab A."/>
            <person name="Hartog M."/>
            <person name="Hua A."/>
            <person name="Humphray S.J."/>
            <person name="Jeong D.H."/>
            <person name="Jing Y."/>
            <person name="Jocker A."/>
            <person name="Kenton S.M."/>
            <person name="Kim D.J."/>
            <person name="Klee K."/>
            <person name="Lai H."/>
            <person name="Lang C."/>
            <person name="Lin S."/>
            <person name="Macmil S.L."/>
            <person name="Magdelenat G."/>
            <person name="Matthews L."/>
            <person name="McCorrison J."/>
            <person name="Monaghan E.L."/>
            <person name="Mun J.H."/>
            <person name="Najar F.Z."/>
            <person name="Nicholson C."/>
            <person name="Noirot C."/>
            <person name="O'Bleness M."/>
            <person name="Paule C.R."/>
            <person name="Poulain J."/>
            <person name="Prion F."/>
            <person name="Qin B."/>
            <person name="Qu C."/>
            <person name="Retzel E.F."/>
            <person name="Riddle C."/>
            <person name="Sallet E."/>
            <person name="Samain S."/>
            <person name="Samson N."/>
            <person name="Sanders I."/>
            <person name="Saurat O."/>
            <person name="Scarpelli C."/>
            <person name="Schiex T."/>
            <person name="Segurens B."/>
            <person name="Severin A.J."/>
            <person name="Sherrier D.J."/>
            <person name="Shi R."/>
            <person name="Sims S."/>
            <person name="Singer S.R."/>
            <person name="Sinharoy S."/>
            <person name="Sterck L."/>
            <person name="Viollet A."/>
            <person name="Wang B.B."/>
            <person name="Wang K."/>
            <person name="Wang M."/>
            <person name="Wang X."/>
            <person name="Warfsmann J."/>
            <person name="Weissenbach J."/>
            <person name="White D.D."/>
            <person name="White J.D."/>
            <person name="Wiley G.B."/>
            <person name="Wincker P."/>
            <person name="Xing Y."/>
            <person name="Yang L."/>
            <person name="Yao Z."/>
            <person name="Ying F."/>
            <person name="Zhai J."/>
            <person name="Zhou L."/>
            <person name="Zuber A."/>
            <person name="Denarie J."/>
            <person name="Dixon R.A."/>
            <person name="May G.D."/>
            <person name="Schwartz D.C."/>
            <person name="Rogers J."/>
            <person name="Quetier F."/>
            <person name="Town C.D."/>
            <person name="Roe B.A."/>
        </authorList>
    </citation>
    <scope>NUCLEOTIDE SEQUENCE [LARGE SCALE GENOMIC DNA]</scope>
    <source>
        <strain evidence="2">A17</strain>
        <strain evidence="3 4">cv. Jemalong A17</strain>
    </source>
</reference>
<dbReference type="HOGENOM" id="CLU_2743899_0_0_1"/>
<dbReference type="AlphaFoldDB" id="G7LA66"/>
<dbReference type="EnsemblPlants" id="AET03657">
    <property type="protein sequence ID" value="AET03657"/>
    <property type="gene ID" value="MTR_8g074190"/>
</dbReference>
<keyword evidence="1 2" id="KW-0812">Transmembrane</keyword>
<evidence type="ECO:0000313" key="4">
    <source>
        <dbReference type="Proteomes" id="UP000002051"/>
    </source>
</evidence>
<name>G7LA66_MEDTR</name>
<accession>G7LA66</accession>
<keyword evidence="1" id="KW-1133">Transmembrane helix</keyword>
<protein>
    <submittedName>
        <fullName evidence="2">Transmembrane protein, putative</fullName>
    </submittedName>
</protein>
<evidence type="ECO:0000313" key="2">
    <source>
        <dbReference type="EMBL" id="AET03657.1"/>
    </source>
</evidence>
<sequence length="71" mass="8153">MAFDIVKHTTSALESLRTDVDWLGILDDDSLFAMAGLKWCTFTVEFNPKQAIIIIFLSVMIFMRFFNSQSD</sequence>
<reference evidence="2 4" key="2">
    <citation type="journal article" date="2014" name="BMC Genomics">
        <title>An improved genome release (version Mt4.0) for the model legume Medicago truncatula.</title>
        <authorList>
            <person name="Tang H."/>
            <person name="Krishnakumar V."/>
            <person name="Bidwell S."/>
            <person name="Rosen B."/>
            <person name="Chan A."/>
            <person name="Zhou S."/>
            <person name="Gentzbittel L."/>
            <person name="Childs K.L."/>
            <person name="Yandell M."/>
            <person name="Gundlach H."/>
            <person name="Mayer K.F."/>
            <person name="Schwartz D.C."/>
            <person name="Town C.D."/>
        </authorList>
    </citation>
    <scope>GENOME REANNOTATION</scope>
    <source>
        <strain evidence="3 4">cv. Jemalong A17</strain>
    </source>
</reference>
<keyword evidence="4" id="KW-1185">Reference proteome</keyword>
<dbReference type="Proteomes" id="UP000002051">
    <property type="component" value="Chromosome 8"/>
</dbReference>
<dbReference type="EMBL" id="CM001224">
    <property type="protein sequence ID" value="AET03657.1"/>
    <property type="molecule type" value="Genomic_DNA"/>
</dbReference>
<evidence type="ECO:0000313" key="3">
    <source>
        <dbReference type="EnsemblPlants" id="AET03657"/>
    </source>
</evidence>
<organism evidence="2 4">
    <name type="scientific">Medicago truncatula</name>
    <name type="common">Barrel medic</name>
    <name type="synonym">Medicago tribuloides</name>
    <dbReference type="NCBI Taxonomy" id="3880"/>
    <lineage>
        <taxon>Eukaryota</taxon>
        <taxon>Viridiplantae</taxon>
        <taxon>Streptophyta</taxon>
        <taxon>Embryophyta</taxon>
        <taxon>Tracheophyta</taxon>
        <taxon>Spermatophyta</taxon>
        <taxon>Magnoliopsida</taxon>
        <taxon>eudicotyledons</taxon>
        <taxon>Gunneridae</taxon>
        <taxon>Pentapetalae</taxon>
        <taxon>rosids</taxon>
        <taxon>fabids</taxon>
        <taxon>Fabales</taxon>
        <taxon>Fabaceae</taxon>
        <taxon>Papilionoideae</taxon>
        <taxon>50 kb inversion clade</taxon>
        <taxon>NPAAA clade</taxon>
        <taxon>Hologalegina</taxon>
        <taxon>IRL clade</taxon>
        <taxon>Trifolieae</taxon>
        <taxon>Medicago</taxon>
    </lineage>
</organism>
<keyword evidence="1" id="KW-0472">Membrane</keyword>
<evidence type="ECO:0000256" key="1">
    <source>
        <dbReference type="SAM" id="Phobius"/>
    </source>
</evidence>